<sequence length="96" mass="11360">MSEFKLNRSISFFTYILHTACRSTPFVTHLRYPEKMAARTQPHPSIPVGPNNKMIEMYYFDRDAKRQVQLPTILFKSTRLMPGEDIQKLTYFTQNK</sequence>
<comment type="function">
    <text evidence="1">Accessory subunit of the mitochondrial membrane respiratory chain NADH dehydrogenase (Complex I), that is believed not to be involved in catalysis. Complex I functions in the transfer of electrons from NADH to the respiratory chain. The immediate electron acceptor for the enzyme is believed to be ubiquinone.</text>
</comment>
<dbReference type="InterPro" id="IPR009947">
    <property type="entry name" value="NDUA7"/>
</dbReference>
<keyword evidence="10" id="KW-0007">Acetylation</keyword>
<evidence type="ECO:0000256" key="10">
    <source>
        <dbReference type="ARBA" id="ARBA00022990"/>
    </source>
</evidence>
<dbReference type="GO" id="GO:0006120">
    <property type="term" value="P:mitochondrial electron transport, NADH to ubiquinone"/>
    <property type="evidence" value="ECO:0007669"/>
    <property type="project" value="TreeGrafter"/>
</dbReference>
<evidence type="ECO:0000256" key="2">
    <source>
        <dbReference type="ARBA" id="ARBA00004443"/>
    </source>
</evidence>
<evidence type="ECO:0000313" key="15">
    <source>
        <dbReference type="Proteomes" id="UP000695007"/>
    </source>
</evidence>
<evidence type="ECO:0000256" key="11">
    <source>
        <dbReference type="ARBA" id="ARBA00023128"/>
    </source>
</evidence>
<dbReference type="Pfam" id="PF07347">
    <property type="entry name" value="CI-B14_5a"/>
    <property type="match status" value="1"/>
</dbReference>
<evidence type="ECO:0000256" key="13">
    <source>
        <dbReference type="ARBA" id="ARBA00030360"/>
    </source>
</evidence>
<dbReference type="CTD" id="31190"/>
<evidence type="ECO:0000256" key="3">
    <source>
        <dbReference type="ARBA" id="ARBA00005482"/>
    </source>
</evidence>
<dbReference type="PANTHER" id="PTHR12485:SF1">
    <property type="entry name" value="NADH DEHYDROGENASE [UBIQUINONE] 1 ALPHA SUBCOMPLEX SUBUNIT 7"/>
    <property type="match status" value="1"/>
</dbReference>
<evidence type="ECO:0000256" key="1">
    <source>
        <dbReference type="ARBA" id="ARBA00003195"/>
    </source>
</evidence>
<accession>A0AAJ6YQI8</accession>
<keyword evidence="12" id="KW-0472">Membrane</keyword>
<keyword evidence="15" id="KW-1185">Reference proteome</keyword>
<evidence type="ECO:0000256" key="4">
    <source>
        <dbReference type="ARBA" id="ARBA00011533"/>
    </source>
</evidence>
<evidence type="ECO:0000313" key="16">
    <source>
        <dbReference type="RefSeq" id="XP_011502432.1"/>
    </source>
</evidence>
<keyword evidence="8" id="KW-0999">Mitochondrion inner membrane</keyword>
<keyword evidence="11" id="KW-0496">Mitochondrion</keyword>
<dbReference type="AlphaFoldDB" id="A0AAJ6YQI8"/>
<proteinExistence type="inferred from homology"/>
<evidence type="ECO:0000256" key="5">
    <source>
        <dbReference type="ARBA" id="ARBA00016383"/>
    </source>
</evidence>
<comment type="similarity">
    <text evidence="3">Belongs to the complex I NDUFA7 subunit family.</text>
</comment>
<dbReference type="PANTHER" id="PTHR12485">
    <property type="entry name" value="NADH-UBIQUINONE OXIDOREDUCTASE SUBUNIT B"/>
    <property type="match status" value="1"/>
</dbReference>
<keyword evidence="7" id="KW-0679">Respiratory chain</keyword>
<evidence type="ECO:0000256" key="7">
    <source>
        <dbReference type="ARBA" id="ARBA00022660"/>
    </source>
</evidence>
<comment type="subcellular location">
    <subcellularLocation>
        <location evidence="2">Mitochondrion inner membrane</location>
        <topology evidence="2">Peripheral membrane protein</topology>
        <orientation evidence="2">Matrix side</orientation>
    </subcellularLocation>
</comment>
<evidence type="ECO:0000256" key="9">
    <source>
        <dbReference type="ARBA" id="ARBA00022982"/>
    </source>
</evidence>
<dbReference type="Proteomes" id="UP000695007">
    <property type="component" value="Unplaced"/>
</dbReference>
<keyword evidence="9" id="KW-0249">Electron transport</keyword>
<evidence type="ECO:0000256" key="6">
    <source>
        <dbReference type="ARBA" id="ARBA00022448"/>
    </source>
</evidence>
<organism evidence="15 16">
    <name type="scientific">Ceratosolen solmsi marchali</name>
    <dbReference type="NCBI Taxonomy" id="326594"/>
    <lineage>
        <taxon>Eukaryota</taxon>
        <taxon>Metazoa</taxon>
        <taxon>Ecdysozoa</taxon>
        <taxon>Arthropoda</taxon>
        <taxon>Hexapoda</taxon>
        <taxon>Insecta</taxon>
        <taxon>Pterygota</taxon>
        <taxon>Neoptera</taxon>
        <taxon>Endopterygota</taxon>
        <taxon>Hymenoptera</taxon>
        <taxon>Apocrita</taxon>
        <taxon>Proctotrupomorpha</taxon>
        <taxon>Chalcidoidea</taxon>
        <taxon>Agaonidae</taxon>
        <taxon>Agaoninae</taxon>
        <taxon>Ceratosolen</taxon>
    </lineage>
</organism>
<gene>
    <name evidence="16" type="primary">LOC105365868</name>
</gene>
<keyword evidence="6" id="KW-0813">Transport</keyword>
<dbReference type="GO" id="GO:0005743">
    <property type="term" value="C:mitochondrial inner membrane"/>
    <property type="evidence" value="ECO:0007669"/>
    <property type="project" value="UniProtKB-SubCell"/>
</dbReference>
<dbReference type="GeneID" id="105365868"/>
<dbReference type="RefSeq" id="XP_011502432.1">
    <property type="nucleotide sequence ID" value="XM_011504130.1"/>
</dbReference>
<evidence type="ECO:0000256" key="14">
    <source>
        <dbReference type="ARBA" id="ARBA00033401"/>
    </source>
</evidence>
<dbReference type="KEGG" id="csol:105365868"/>
<evidence type="ECO:0000256" key="8">
    <source>
        <dbReference type="ARBA" id="ARBA00022792"/>
    </source>
</evidence>
<evidence type="ECO:0000256" key="12">
    <source>
        <dbReference type="ARBA" id="ARBA00023136"/>
    </source>
</evidence>
<comment type="subunit">
    <text evidence="4">Complex I is composed of 45 different subunits.</text>
</comment>
<name>A0AAJ6YQI8_9HYME</name>
<protein>
    <recommendedName>
        <fullName evidence="5">NADH dehydrogenase [ubiquinone] 1 alpha subcomplex subunit 7</fullName>
    </recommendedName>
    <alternativeName>
        <fullName evidence="14">Complex I-B14.5a</fullName>
    </alternativeName>
    <alternativeName>
        <fullName evidence="13">NADH-ubiquinone oxidoreductase subunit B14.5a</fullName>
    </alternativeName>
</protein>
<reference evidence="16" key="1">
    <citation type="submission" date="2025-08" db="UniProtKB">
        <authorList>
            <consortium name="RefSeq"/>
        </authorList>
    </citation>
    <scope>IDENTIFICATION</scope>
</reference>